<dbReference type="SUPFAM" id="SSF55874">
    <property type="entry name" value="ATPase domain of HSP90 chaperone/DNA topoisomerase II/histidine kinase"/>
    <property type="match status" value="1"/>
</dbReference>
<dbReference type="AlphaFoldDB" id="Q9AUQ0"/>
<feature type="modified residue" description="4-aspartylphosphate" evidence="9">
    <location>
        <position position="265"/>
    </location>
</feature>
<dbReference type="InterPro" id="IPR003594">
    <property type="entry name" value="HATPase_dom"/>
</dbReference>
<feature type="domain" description="Response regulatory" evidence="11">
    <location>
        <begin position="364"/>
        <end position="494"/>
    </location>
</feature>
<dbReference type="GO" id="GO:0009736">
    <property type="term" value="P:cytokinin-activated signaling pathway"/>
    <property type="evidence" value="ECO:0007669"/>
    <property type="project" value="UniProtKB-KW"/>
</dbReference>
<dbReference type="PANTHER" id="PTHR43719">
    <property type="entry name" value="TWO-COMPONENT HISTIDINE KINASE"/>
    <property type="match status" value="1"/>
</dbReference>
<evidence type="ECO:0000259" key="11">
    <source>
        <dbReference type="PROSITE" id="PS50110"/>
    </source>
</evidence>
<dbReference type="InterPro" id="IPR005467">
    <property type="entry name" value="His_kinase_dom"/>
</dbReference>
<evidence type="ECO:0000256" key="7">
    <source>
        <dbReference type="ARBA" id="ARBA00022864"/>
    </source>
</evidence>
<dbReference type="Proteomes" id="UP000000763">
    <property type="component" value="Chromosome 10"/>
</dbReference>
<reference evidence="13" key="2">
    <citation type="journal article" date="2008" name="Nucleic Acids Res.">
        <title>The rice annotation project database (RAP-DB): 2008 update.</title>
        <authorList>
            <consortium name="The rice annotation project (RAP)"/>
        </authorList>
    </citation>
    <scope>GENOME REANNOTATION</scope>
    <source>
        <strain evidence="13">cv. Nipponbare</strain>
    </source>
</reference>
<dbReference type="InterPro" id="IPR011006">
    <property type="entry name" value="CheY-like_superfamily"/>
</dbReference>
<dbReference type="PRINTS" id="PR00344">
    <property type="entry name" value="BCTRLSENSOR"/>
</dbReference>
<dbReference type="CDD" id="cd17546">
    <property type="entry name" value="REC_hyHK_CKI1_RcsC-like"/>
    <property type="match status" value="1"/>
</dbReference>
<name>Q9AUQ0_ORYSJ</name>
<evidence type="ECO:0000256" key="8">
    <source>
        <dbReference type="ARBA" id="ARBA00023012"/>
    </source>
</evidence>
<sequence>MAVLVSDQVPDVLIGDPWRFRQIITNLVGNSMKFTEQGHIFIRVHLIEEVKRKMEALDDTSPENIEVTANSKNTMPYNTLSGLEVANNRKTLESFRMFKDSSDAIDSVNLLVTVEDTGIGITKDAQTRIFTPFMQADGSTSRTYGGTGIGLSITKRLVELMGGEIGFVSKPGVSSTFSFTAIFKENRKDPGDIKRYCPEPTPPDFQGMRALVVDGRCARAEVTMYHLRRLGIQCDLAATSESALSALLESCNSSVKSSLNMVLVDKEAWGEDSGLAFFRCLIDLRLKGTLKSWQTMPKFFLLAGSITPADSDCLRLAGYSNSIRKPLRLSTVAACLSKALGVGLTGRRSRDNSLVLRSVLTGKNILVVDDNAVNRIVAAGALKKYGAIVTCVDSGKEAISRLQPPHKFDACFMDVQMPEMDGFEATRLVRSVESKINDTIQAGEVSSEIYGNKAHWHVPILAMTADVIQATFEGSSAKNPFGDNNIAKQKSYAVNREQKFDWTAIYVSFEPTHPDSNTFNTGRAGPDRGRAVQPHWAPQIVGAPPHPPRSLYAAVAQVTGANMLCNDTEQKLQTQRRSQFLPMRRDCRRTALHDSSRVVVVVGGGGGTSVRGAVTPWSSAIDCNRIC</sequence>
<proteinExistence type="predicted"/>
<dbReference type="Pfam" id="PF00072">
    <property type="entry name" value="Response_reg"/>
    <property type="match status" value="1"/>
</dbReference>
<evidence type="ECO:0000256" key="4">
    <source>
        <dbReference type="ARBA" id="ARBA00012438"/>
    </source>
</evidence>
<dbReference type="Pfam" id="PF02518">
    <property type="entry name" value="HATPase_c"/>
    <property type="match status" value="1"/>
</dbReference>
<dbReference type="InterPro" id="IPR001789">
    <property type="entry name" value="Sig_transdc_resp-reg_receiver"/>
</dbReference>
<dbReference type="PANTHER" id="PTHR43719:SF35">
    <property type="entry name" value="HISTIDINE KINASE 2"/>
    <property type="match status" value="1"/>
</dbReference>
<dbReference type="GO" id="GO:0000160">
    <property type="term" value="P:phosphorelay signal transduction system"/>
    <property type="evidence" value="ECO:0007669"/>
    <property type="project" value="UniProtKB-KW"/>
</dbReference>
<dbReference type="EC" id="2.7.13.3" evidence="4"/>
<organism evidence="12 13">
    <name type="scientific">Oryza sativa subsp. japonica</name>
    <name type="common">Rice</name>
    <dbReference type="NCBI Taxonomy" id="39947"/>
    <lineage>
        <taxon>Eukaryota</taxon>
        <taxon>Viridiplantae</taxon>
        <taxon>Streptophyta</taxon>
        <taxon>Embryophyta</taxon>
        <taxon>Tracheophyta</taxon>
        <taxon>Spermatophyta</taxon>
        <taxon>Magnoliopsida</taxon>
        <taxon>Liliopsida</taxon>
        <taxon>Poales</taxon>
        <taxon>Poaceae</taxon>
        <taxon>BOP clade</taxon>
        <taxon>Oryzoideae</taxon>
        <taxon>Oryzeae</taxon>
        <taxon>Oryzinae</taxon>
        <taxon>Oryza</taxon>
        <taxon>Oryza sativa</taxon>
    </lineage>
</organism>
<dbReference type="SMART" id="SM00387">
    <property type="entry name" value="HATPase_c"/>
    <property type="match status" value="1"/>
</dbReference>
<dbReference type="SUPFAM" id="SSF52172">
    <property type="entry name" value="CheY-like"/>
    <property type="match status" value="2"/>
</dbReference>
<evidence type="ECO:0000256" key="1">
    <source>
        <dbReference type="ARBA" id="ARBA00000085"/>
    </source>
</evidence>
<keyword evidence="7" id="KW-0932">Cytokinin signaling pathway</keyword>
<evidence type="ECO:0000256" key="2">
    <source>
        <dbReference type="ARBA" id="ARBA00002427"/>
    </source>
</evidence>
<dbReference type="InterPro" id="IPR004358">
    <property type="entry name" value="Sig_transdc_His_kin-like_C"/>
</dbReference>
<dbReference type="Pfam" id="PF24896">
    <property type="entry name" value="Receiver_CRE1"/>
    <property type="match status" value="1"/>
</dbReference>
<dbReference type="SMART" id="SM00448">
    <property type="entry name" value="REC"/>
    <property type="match status" value="1"/>
</dbReference>
<keyword evidence="5" id="KW-0472">Membrane</keyword>
<dbReference type="PROSITE" id="PS50109">
    <property type="entry name" value="HIS_KIN"/>
    <property type="match status" value="1"/>
</dbReference>
<dbReference type="InterPro" id="IPR036890">
    <property type="entry name" value="HATPase_C_sf"/>
</dbReference>
<evidence type="ECO:0000313" key="13">
    <source>
        <dbReference type="Proteomes" id="UP000000763"/>
    </source>
</evidence>
<accession>Q9AUQ0</accession>
<feature type="domain" description="Histidine kinase" evidence="10">
    <location>
        <begin position="1"/>
        <end position="185"/>
    </location>
</feature>
<keyword evidence="8" id="KW-0902">Two-component regulatory system</keyword>
<feature type="modified residue" description="4-aspartylphosphate" evidence="9">
    <location>
        <position position="414"/>
    </location>
</feature>
<dbReference type="EMBL" id="AC083945">
    <property type="protein sequence ID" value="AAK13126.1"/>
    <property type="molecule type" value="Genomic_DNA"/>
</dbReference>
<dbReference type="PROSITE" id="PS50110">
    <property type="entry name" value="RESPONSE_REGULATORY"/>
    <property type="match status" value="2"/>
</dbReference>
<dbReference type="InterPro" id="IPR056839">
    <property type="entry name" value="Receiver_AHK4/CRE1_1st"/>
</dbReference>
<dbReference type="GO" id="GO:0005886">
    <property type="term" value="C:plasma membrane"/>
    <property type="evidence" value="ECO:0007669"/>
    <property type="project" value="UniProtKB-SubCell"/>
</dbReference>
<gene>
    <name evidence="12" type="primary">OSJNBa0058E19.1</name>
</gene>
<keyword evidence="6 9" id="KW-0597">Phosphoprotein</keyword>
<protein>
    <recommendedName>
        <fullName evidence="4">histidine kinase</fullName>
        <ecNumber evidence="4">2.7.13.3</ecNumber>
    </recommendedName>
</protein>
<evidence type="ECO:0000256" key="9">
    <source>
        <dbReference type="PROSITE-ProRule" id="PRU00169"/>
    </source>
</evidence>
<evidence type="ECO:0000256" key="3">
    <source>
        <dbReference type="ARBA" id="ARBA00004651"/>
    </source>
</evidence>
<evidence type="ECO:0000256" key="6">
    <source>
        <dbReference type="ARBA" id="ARBA00022553"/>
    </source>
</evidence>
<feature type="domain" description="Response regulatory" evidence="11">
    <location>
        <begin position="209"/>
        <end position="340"/>
    </location>
</feature>
<evidence type="ECO:0000313" key="12">
    <source>
        <dbReference type="EMBL" id="AAK13126.1"/>
    </source>
</evidence>
<dbReference type="GO" id="GO:0004673">
    <property type="term" value="F:protein histidine kinase activity"/>
    <property type="evidence" value="ECO:0007669"/>
    <property type="project" value="UniProtKB-EC"/>
</dbReference>
<comment type="catalytic activity">
    <reaction evidence="1">
        <text>ATP + protein L-histidine = ADP + protein N-phospho-L-histidine.</text>
        <dbReference type="EC" id="2.7.13.3"/>
    </reaction>
</comment>
<evidence type="ECO:0000259" key="10">
    <source>
        <dbReference type="PROSITE" id="PS50109"/>
    </source>
</evidence>
<dbReference type="CDD" id="cd16922">
    <property type="entry name" value="HATPase_EvgS-ArcB-TorS-like"/>
    <property type="match status" value="1"/>
</dbReference>
<dbReference type="Gene3D" id="3.30.565.10">
    <property type="entry name" value="Histidine kinase-like ATPase, C-terminal domain"/>
    <property type="match status" value="1"/>
</dbReference>
<keyword evidence="5" id="KW-1003">Cell membrane</keyword>
<evidence type="ECO:0000256" key="5">
    <source>
        <dbReference type="ARBA" id="ARBA00022475"/>
    </source>
</evidence>
<comment type="function">
    <text evidence="2">Cytokinin receptor related to bacterial two-component regulators. Functions as a histidine kinase and transmits the stress signal to a downstream MAPK cascade.</text>
</comment>
<dbReference type="InterPro" id="IPR050956">
    <property type="entry name" value="2C_system_His_kinase"/>
</dbReference>
<dbReference type="Gene3D" id="3.40.50.2300">
    <property type="match status" value="1"/>
</dbReference>
<comment type="subcellular location">
    <subcellularLocation>
        <location evidence="3">Cell membrane</location>
        <topology evidence="3">Multi-pass membrane protein</topology>
    </subcellularLocation>
</comment>
<reference evidence="13" key="1">
    <citation type="journal article" date="2005" name="Nature">
        <title>The map-based sequence of the rice genome.</title>
        <authorList>
            <consortium name="International rice genome sequencing project (IRGSP)"/>
            <person name="Matsumoto T."/>
            <person name="Wu J."/>
            <person name="Kanamori H."/>
            <person name="Katayose Y."/>
            <person name="Fujisawa M."/>
            <person name="Namiki N."/>
            <person name="Mizuno H."/>
            <person name="Yamamoto K."/>
            <person name="Antonio B.A."/>
            <person name="Baba T."/>
            <person name="Sakata K."/>
            <person name="Nagamura Y."/>
            <person name="Aoki H."/>
            <person name="Arikawa K."/>
            <person name="Arita K."/>
            <person name="Bito T."/>
            <person name="Chiden Y."/>
            <person name="Fujitsuka N."/>
            <person name="Fukunaka R."/>
            <person name="Hamada M."/>
            <person name="Harada C."/>
            <person name="Hayashi A."/>
            <person name="Hijishita S."/>
            <person name="Honda M."/>
            <person name="Hosokawa S."/>
            <person name="Ichikawa Y."/>
            <person name="Idonuma A."/>
            <person name="Iijima M."/>
            <person name="Ikeda M."/>
            <person name="Ikeno M."/>
            <person name="Ito K."/>
            <person name="Ito S."/>
            <person name="Ito T."/>
            <person name="Ito Y."/>
            <person name="Ito Y."/>
            <person name="Iwabuchi A."/>
            <person name="Kamiya K."/>
            <person name="Karasawa W."/>
            <person name="Kurita K."/>
            <person name="Katagiri S."/>
            <person name="Kikuta A."/>
            <person name="Kobayashi H."/>
            <person name="Kobayashi N."/>
            <person name="Machita K."/>
            <person name="Maehara T."/>
            <person name="Masukawa M."/>
            <person name="Mizubayashi T."/>
            <person name="Mukai Y."/>
            <person name="Nagasaki H."/>
            <person name="Nagata Y."/>
            <person name="Naito S."/>
            <person name="Nakashima M."/>
            <person name="Nakama Y."/>
            <person name="Nakamichi Y."/>
            <person name="Nakamura M."/>
            <person name="Meguro A."/>
            <person name="Negishi M."/>
            <person name="Ohta I."/>
            <person name="Ohta T."/>
            <person name="Okamoto M."/>
            <person name="Ono N."/>
            <person name="Saji S."/>
            <person name="Sakaguchi M."/>
            <person name="Sakai K."/>
            <person name="Shibata M."/>
            <person name="Shimokawa T."/>
            <person name="Song J."/>
            <person name="Takazaki Y."/>
            <person name="Terasawa K."/>
            <person name="Tsugane M."/>
            <person name="Tsuji K."/>
            <person name="Ueda S."/>
            <person name="Waki K."/>
            <person name="Yamagata H."/>
            <person name="Yamamoto M."/>
            <person name="Yamamoto S."/>
            <person name="Yamane H."/>
            <person name="Yoshiki S."/>
            <person name="Yoshihara R."/>
            <person name="Yukawa K."/>
            <person name="Zhong H."/>
            <person name="Yano M."/>
            <person name="Yuan Q."/>
            <person name="Ouyang S."/>
            <person name="Liu J."/>
            <person name="Jones K.M."/>
            <person name="Gansberger K."/>
            <person name="Moffat K."/>
            <person name="Hill J."/>
            <person name="Bera J."/>
            <person name="Fadrosh D."/>
            <person name="Jin S."/>
            <person name="Johri S."/>
            <person name="Kim M."/>
            <person name="Overton L."/>
            <person name="Reardon M."/>
            <person name="Tsitrin T."/>
            <person name="Vuong H."/>
            <person name="Weaver B."/>
            <person name="Ciecko A."/>
            <person name="Tallon L."/>
            <person name="Jackson J."/>
            <person name="Pai G."/>
            <person name="Aken S.V."/>
            <person name="Utterback T."/>
            <person name="Reidmuller S."/>
            <person name="Feldblyum T."/>
            <person name="Hsiao J."/>
            <person name="Zismann V."/>
            <person name="Iobst S."/>
            <person name="de Vazeille A.R."/>
            <person name="Buell C.R."/>
            <person name="Ying K."/>
            <person name="Li Y."/>
            <person name="Lu T."/>
            <person name="Huang Y."/>
            <person name="Zhao Q."/>
            <person name="Feng Q."/>
            <person name="Zhang L."/>
            <person name="Zhu J."/>
            <person name="Weng Q."/>
            <person name="Mu J."/>
            <person name="Lu Y."/>
            <person name="Fan D."/>
            <person name="Liu Y."/>
            <person name="Guan J."/>
            <person name="Zhang Y."/>
            <person name="Yu S."/>
            <person name="Liu X."/>
            <person name="Zhang Y."/>
            <person name="Hong G."/>
            <person name="Han B."/>
            <person name="Choisne N."/>
            <person name="Demange N."/>
            <person name="Orjeda G."/>
            <person name="Samain S."/>
            <person name="Cattolico L."/>
            <person name="Pelletier E."/>
            <person name="Couloux A."/>
            <person name="Segurens B."/>
            <person name="Wincker P."/>
            <person name="D'Hont A."/>
            <person name="Scarpelli C."/>
            <person name="Weissenbach J."/>
            <person name="Salanoubat M."/>
            <person name="Quetier F."/>
            <person name="Yu Y."/>
            <person name="Kim H.R."/>
            <person name="Rambo T."/>
            <person name="Currie J."/>
            <person name="Collura K."/>
            <person name="Luo M."/>
            <person name="Yang T."/>
            <person name="Ammiraju J.S.S."/>
            <person name="Engler F."/>
            <person name="Soderlund C."/>
            <person name="Wing R.A."/>
            <person name="Palmer L.E."/>
            <person name="de la Bastide M."/>
            <person name="Spiegel L."/>
            <person name="Nascimento L."/>
            <person name="Zutavern T."/>
            <person name="O'Shaughnessy A."/>
            <person name="Dike S."/>
            <person name="Dedhia N."/>
            <person name="Preston R."/>
            <person name="Balija V."/>
            <person name="McCombie W.R."/>
            <person name="Chow T."/>
            <person name="Chen H."/>
            <person name="Chung M."/>
            <person name="Chen C."/>
            <person name="Shaw J."/>
            <person name="Wu H."/>
            <person name="Hsiao K."/>
            <person name="Chao Y."/>
            <person name="Chu M."/>
            <person name="Cheng C."/>
            <person name="Hour A."/>
            <person name="Lee P."/>
            <person name="Lin S."/>
            <person name="Lin Y."/>
            <person name="Liou J."/>
            <person name="Liu S."/>
            <person name="Hsing Y."/>
            <person name="Raghuvanshi S."/>
            <person name="Mohanty A."/>
            <person name="Bharti A.K."/>
            <person name="Gaur A."/>
            <person name="Gupta V."/>
            <person name="Kumar D."/>
            <person name="Ravi V."/>
            <person name="Vij S."/>
            <person name="Kapur A."/>
            <person name="Khurana P."/>
            <person name="Khurana P."/>
            <person name="Khurana J.P."/>
            <person name="Tyagi A.K."/>
            <person name="Gaikwad K."/>
            <person name="Singh A."/>
            <person name="Dalal V."/>
            <person name="Srivastava S."/>
            <person name="Dixit A."/>
            <person name="Pal A.K."/>
            <person name="Ghazi I.A."/>
            <person name="Yadav M."/>
            <person name="Pandit A."/>
            <person name="Bhargava A."/>
            <person name="Sureshbabu K."/>
            <person name="Batra K."/>
            <person name="Sharma T.R."/>
            <person name="Mohapatra T."/>
            <person name="Singh N.K."/>
            <person name="Messing J."/>
            <person name="Nelson A.B."/>
            <person name="Fuks G."/>
            <person name="Kavchok S."/>
            <person name="Keizer G."/>
            <person name="Linton E."/>
            <person name="Llaca V."/>
            <person name="Song R."/>
            <person name="Tanyolac B."/>
            <person name="Young S."/>
            <person name="Ho-Il K."/>
            <person name="Hahn J.H."/>
            <person name="Sangsakoo G."/>
            <person name="Vanavichit A."/>
            <person name="de Mattos Luiz.A.T."/>
            <person name="Zimmer P.D."/>
            <person name="Malone G."/>
            <person name="Dellagostin O."/>
            <person name="de Oliveira A.C."/>
            <person name="Bevan M."/>
            <person name="Bancroft I."/>
            <person name="Minx P."/>
            <person name="Cordum H."/>
            <person name="Wilson R."/>
            <person name="Cheng Z."/>
            <person name="Jin W."/>
            <person name="Jiang J."/>
            <person name="Leong S.A."/>
            <person name="Iwama H."/>
            <person name="Gojobori T."/>
            <person name="Itoh T."/>
            <person name="Niimura Y."/>
            <person name="Fujii Y."/>
            <person name="Habara T."/>
            <person name="Sakai H."/>
            <person name="Sato Y."/>
            <person name="Wilson G."/>
            <person name="Kumar K."/>
            <person name="McCouch S."/>
            <person name="Juretic N."/>
            <person name="Hoen D."/>
            <person name="Wright S."/>
            <person name="Bruskiewich R."/>
            <person name="Bureau T."/>
            <person name="Miyao A."/>
            <person name="Hirochika H."/>
            <person name="Nishikawa T."/>
            <person name="Kadowaki K."/>
            <person name="Sugiura M."/>
            <person name="Burr B."/>
            <person name="Sasaki T."/>
        </authorList>
    </citation>
    <scope>NUCLEOTIDE SEQUENCE [LARGE SCALE GENOMIC DNA]</scope>
    <source>
        <strain evidence="13">cv. Nipponbare</strain>
    </source>
</reference>